<evidence type="ECO:0000313" key="5">
    <source>
        <dbReference type="EMBL" id="KAH7294419.1"/>
    </source>
</evidence>
<feature type="compositionally biased region" description="Low complexity" evidence="4">
    <location>
        <begin position="965"/>
        <end position="982"/>
    </location>
</feature>
<evidence type="ECO:0000256" key="1">
    <source>
        <dbReference type="ARBA" id="ARBA00022737"/>
    </source>
</evidence>
<feature type="repeat" description="ANK" evidence="3">
    <location>
        <begin position="256"/>
        <end position="278"/>
    </location>
</feature>
<feature type="region of interest" description="Disordered" evidence="4">
    <location>
        <begin position="855"/>
        <end position="921"/>
    </location>
</feature>
<dbReference type="InterPro" id="IPR036770">
    <property type="entry name" value="Ankyrin_rpt-contain_sf"/>
</dbReference>
<dbReference type="PANTHER" id="PTHR24186:SF38">
    <property type="entry name" value="ANKYRIN REPEAT FAMILY PROTEIN"/>
    <property type="match status" value="1"/>
</dbReference>
<dbReference type="OrthoDB" id="5314041at2759"/>
<evidence type="ECO:0000256" key="4">
    <source>
        <dbReference type="SAM" id="MobiDB-lite"/>
    </source>
</evidence>
<protein>
    <submittedName>
        <fullName evidence="5">Uncharacterized protein</fullName>
    </submittedName>
</protein>
<feature type="compositionally biased region" description="Basic and acidic residues" evidence="4">
    <location>
        <begin position="1002"/>
        <end position="1012"/>
    </location>
</feature>
<organism evidence="5 6">
    <name type="scientific">Ceratopteris richardii</name>
    <name type="common">Triangle waterfern</name>
    <dbReference type="NCBI Taxonomy" id="49495"/>
    <lineage>
        <taxon>Eukaryota</taxon>
        <taxon>Viridiplantae</taxon>
        <taxon>Streptophyta</taxon>
        <taxon>Embryophyta</taxon>
        <taxon>Tracheophyta</taxon>
        <taxon>Polypodiopsida</taxon>
        <taxon>Polypodiidae</taxon>
        <taxon>Polypodiales</taxon>
        <taxon>Pteridineae</taxon>
        <taxon>Pteridaceae</taxon>
        <taxon>Parkerioideae</taxon>
        <taxon>Ceratopteris</taxon>
    </lineage>
</organism>
<dbReference type="PANTHER" id="PTHR24186">
    <property type="entry name" value="PROTEIN PHOSPHATASE 1 REGULATORY SUBUNIT"/>
    <property type="match status" value="1"/>
</dbReference>
<dbReference type="AlphaFoldDB" id="A0A8T2RDE3"/>
<feature type="compositionally biased region" description="Low complexity" evidence="4">
    <location>
        <begin position="860"/>
        <end position="876"/>
    </location>
</feature>
<dbReference type="InterPro" id="IPR002110">
    <property type="entry name" value="Ankyrin_rpt"/>
</dbReference>
<gene>
    <name evidence="5" type="ORF">KP509_28G070400</name>
</gene>
<feature type="compositionally biased region" description="Polar residues" evidence="4">
    <location>
        <begin position="940"/>
        <end position="951"/>
    </location>
</feature>
<feature type="compositionally biased region" description="Polar residues" evidence="4">
    <location>
        <begin position="1014"/>
        <end position="1042"/>
    </location>
</feature>
<dbReference type="SMART" id="SM00248">
    <property type="entry name" value="ANK"/>
    <property type="match status" value="8"/>
</dbReference>
<dbReference type="Gene3D" id="1.25.40.20">
    <property type="entry name" value="Ankyrin repeat-containing domain"/>
    <property type="match status" value="1"/>
</dbReference>
<dbReference type="PROSITE" id="PS50088">
    <property type="entry name" value="ANK_REPEAT"/>
    <property type="match status" value="4"/>
</dbReference>
<feature type="repeat" description="ANK" evidence="3">
    <location>
        <begin position="324"/>
        <end position="356"/>
    </location>
</feature>
<evidence type="ECO:0000313" key="6">
    <source>
        <dbReference type="Proteomes" id="UP000825935"/>
    </source>
</evidence>
<dbReference type="Proteomes" id="UP000825935">
    <property type="component" value="Chromosome 28"/>
</dbReference>
<evidence type="ECO:0000256" key="3">
    <source>
        <dbReference type="PROSITE-ProRule" id="PRU00023"/>
    </source>
</evidence>
<proteinExistence type="predicted"/>
<accession>A0A8T2RDE3</accession>
<reference evidence="5" key="1">
    <citation type="submission" date="2021-08" db="EMBL/GenBank/DDBJ databases">
        <title>WGS assembly of Ceratopteris richardii.</title>
        <authorList>
            <person name="Marchant D.B."/>
            <person name="Chen G."/>
            <person name="Jenkins J."/>
            <person name="Shu S."/>
            <person name="Leebens-Mack J."/>
            <person name="Grimwood J."/>
            <person name="Schmutz J."/>
            <person name="Soltis P."/>
            <person name="Soltis D."/>
            <person name="Chen Z.-H."/>
        </authorList>
    </citation>
    <scope>NUCLEOTIDE SEQUENCE</scope>
    <source>
        <strain evidence="5">Whitten #5841</strain>
        <tissue evidence="5">Leaf</tissue>
    </source>
</reference>
<keyword evidence="2 3" id="KW-0040">ANK repeat</keyword>
<sequence length="1132" mass="124767">MTKLPLRLEGSEQWWFVAPIDWAAANGHTEVVKELLRMDPSLLHNLTSKKRMRRLEKLWDDQDAFSGAAIGRSKVVKDLLQDFHDYHHLPDNFGDNPRRFSQSKHFEHRLFQAGYGVWVLYIAAAAGDEGLFNQVIAMNPELINGDGEFSLSDLLYAAARGKNVRIFQQILSLSKRMKANQMNKISGEDRFGAEDEHFKSLTSTDYIDYVALNYNNRTTQSKALLAAARAGNVEMVRELLKDNSSHSTVLSFRDSNGTTSLHAASGRGHVEVVKLILELCPSSIYGQDGRGNTALHTAARRGCLKVVNELMQSDKDIIYTRNKNGETALHVGVVGGKQPLPKLIMKQGGQLEVVRQILACNNQRVPDYVNWKTNDGHTALHLSVMSAKIDNKLVSLLLQSPGIDVLDADKQGATALDLAQACREKFPAAEFRCNIVISLLNAAISSSVAAAAVGHASPSPGSAPISVDLADPLMCSFSHDIVITSDGGESRSSARQRFRRRSLSADWAMDFQNAIISKEETTHEIDINDEKEKESNILPDEYTLSRNLAVLRQTSIGIFETRKSLSVKTPSPMQCFSTLQSLFSSSSSRHKALPGDAHRSFISQGKKWKHFQKRVLAQNSSSPQSLRQQFSSTANVLFHPNSPMESTELRAEVASSIRVSPLASPTGSTDQPPHFSSPFHMKSWLQGTDFQNPKTGRTLSLNTWIKSKTMKKRLKQIASLAPLSFSSASETHSVHEDYNGDPYLRRRTSVRGGSTSDRHEVVVPLMEQDRLSAQSSSLSFRERSHPCFCLDNWCHDSGHGGEMQNRGQHKRIGVARAVHTSKIELPATNASADELTVKTQSNRLYRLPESSTDIDLKSISPKQSLNTSSQSSLSLKRPSHESDEALKSPVTNDRMGIPVTHACEPTSGTSPQMFSLKMRSRSSRSYTTLESLATMDHIGETTNDGHSQGLKTSDRRSGASSPITSPRLSASLSLSPWLSPSLRKARKQNEALPLTPTKKGKDRVDHKGKESSDVENPSRSMSLSPTTSPVSKADKSASSTPTDEAENPDQPKDPDENPEPTNGTDASIRDTQNDSSVNYSPAVAVTAECKSMTRQNSFSFCKCASCFQHCNAEEDQSVVDDEPRRGQTVYHT</sequence>
<keyword evidence="1" id="KW-0677">Repeat</keyword>
<comment type="caution">
    <text evidence="5">The sequence shown here is derived from an EMBL/GenBank/DDBJ whole genome shotgun (WGS) entry which is preliminary data.</text>
</comment>
<feature type="repeat" description="ANK" evidence="3">
    <location>
        <begin position="375"/>
        <end position="399"/>
    </location>
</feature>
<dbReference type="EMBL" id="CM035433">
    <property type="protein sequence ID" value="KAH7294419.1"/>
    <property type="molecule type" value="Genomic_DNA"/>
</dbReference>
<feature type="region of interest" description="Disordered" evidence="4">
    <location>
        <begin position="936"/>
        <end position="1079"/>
    </location>
</feature>
<name>A0A8T2RDE3_CERRI</name>
<dbReference type="GO" id="GO:0005886">
    <property type="term" value="C:plasma membrane"/>
    <property type="evidence" value="ECO:0007669"/>
    <property type="project" value="TreeGrafter"/>
</dbReference>
<feature type="repeat" description="ANK" evidence="3">
    <location>
        <begin position="290"/>
        <end position="322"/>
    </location>
</feature>
<dbReference type="Pfam" id="PF12796">
    <property type="entry name" value="Ank_2"/>
    <property type="match status" value="2"/>
</dbReference>
<keyword evidence="6" id="KW-1185">Reference proteome</keyword>
<dbReference type="SUPFAM" id="SSF48403">
    <property type="entry name" value="Ankyrin repeat"/>
    <property type="match status" value="1"/>
</dbReference>
<dbReference type="PROSITE" id="PS50297">
    <property type="entry name" value="ANK_REP_REGION"/>
    <property type="match status" value="2"/>
</dbReference>
<evidence type="ECO:0000256" key="2">
    <source>
        <dbReference type="ARBA" id="ARBA00023043"/>
    </source>
</evidence>